<proteinExistence type="predicted"/>
<comment type="caution">
    <text evidence="1">The sequence shown here is derived from an EMBL/GenBank/DDBJ whole genome shotgun (WGS) entry which is preliminary data.</text>
</comment>
<organism evidence="1">
    <name type="scientific">marine sediment metagenome</name>
    <dbReference type="NCBI Taxonomy" id="412755"/>
    <lineage>
        <taxon>unclassified sequences</taxon>
        <taxon>metagenomes</taxon>
        <taxon>ecological metagenomes</taxon>
    </lineage>
</organism>
<feature type="non-terminal residue" evidence="1">
    <location>
        <position position="1"/>
    </location>
</feature>
<evidence type="ECO:0000313" key="1">
    <source>
        <dbReference type="EMBL" id="GAH75997.1"/>
    </source>
</evidence>
<gene>
    <name evidence="1" type="ORF">S03H2_46257</name>
</gene>
<protein>
    <submittedName>
        <fullName evidence="1">Uncharacterized protein</fullName>
    </submittedName>
</protein>
<dbReference type="AlphaFoldDB" id="X1I2U2"/>
<dbReference type="EMBL" id="BARU01029031">
    <property type="protein sequence ID" value="GAH75997.1"/>
    <property type="molecule type" value="Genomic_DNA"/>
</dbReference>
<sequence length="30" mass="3772">EKGEKIYTFPEHNWEDFLNHILVETRRKKN</sequence>
<accession>X1I2U2</accession>
<name>X1I2U2_9ZZZZ</name>
<reference evidence="1" key="1">
    <citation type="journal article" date="2014" name="Front. Microbiol.">
        <title>High frequency of phylogenetically diverse reductive dehalogenase-homologous genes in deep subseafloor sedimentary metagenomes.</title>
        <authorList>
            <person name="Kawai M."/>
            <person name="Futagami T."/>
            <person name="Toyoda A."/>
            <person name="Takaki Y."/>
            <person name="Nishi S."/>
            <person name="Hori S."/>
            <person name="Arai W."/>
            <person name="Tsubouchi T."/>
            <person name="Morono Y."/>
            <person name="Uchiyama I."/>
            <person name="Ito T."/>
            <person name="Fujiyama A."/>
            <person name="Inagaki F."/>
            <person name="Takami H."/>
        </authorList>
    </citation>
    <scope>NUCLEOTIDE SEQUENCE</scope>
    <source>
        <strain evidence="1">Expedition CK06-06</strain>
    </source>
</reference>